<evidence type="ECO:0008006" key="4">
    <source>
        <dbReference type="Google" id="ProtNLM"/>
    </source>
</evidence>
<dbReference type="InterPro" id="IPR011992">
    <property type="entry name" value="EF-hand-dom_pair"/>
</dbReference>
<dbReference type="SUPFAM" id="SSF47473">
    <property type="entry name" value="EF-hand"/>
    <property type="match status" value="1"/>
</dbReference>
<dbReference type="Proteomes" id="UP001140091">
    <property type="component" value="Unassembled WGS sequence"/>
</dbReference>
<feature type="region of interest" description="Disordered" evidence="1">
    <location>
        <begin position="123"/>
        <end position="182"/>
    </location>
</feature>
<sequence>MISSDQVFNSLPKATQTRIDDAFYLTINSLKRKSEPAGGGGFIVDDDDRDEENDQIPLDLVPATLKHLNLPEDDDEILAVFRNAATGWTSSLLVPQGSNQSTFQLGVSLDDWRSVCAVLLEDDEEDEGGLGRMESDGDGEDSDTYEGRDSESEDSASDEEFVPGRAAGSKAKRTRKSAAGEVSNTKQRIMIKDIQRVAGLLKEKLKADEIVDMLEMFSTSPDKSVSYDDFMRMLTTANLI</sequence>
<organism evidence="2 3">
    <name type="scientific">Candolleomyces eurysporus</name>
    <dbReference type="NCBI Taxonomy" id="2828524"/>
    <lineage>
        <taxon>Eukaryota</taxon>
        <taxon>Fungi</taxon>
        <taxon>Dikarya</taxon>
        <taxon>Basidiomycota</taxon>
        <taxon>Agaricomycotina</taxon>
        <taxon>Agaricomycetes</taxon>
        <taxon>Agaricomycetidae</taxon>
        <taxon>Agaricales</taxon>
        <taxon>Agaricineae</taxon>
        <taxon>Psathyrellaceae</taxon>
        <taxon>Candolleomyces</taxon>
    </lineage>
</organism>
<feature type="non-terminal residue" evidence="2">
    <location>
        <position position="240"/>
    </location>
</feature>
<dbReference type="EMBL" id="JANBPK010001063">
    <property type="protein sequence ID" value="KAJ2926377.1"/>
    <property type="molecule type" value="Genomic_DNA"/>
</dbReference>
<dbReference type="OrthoDB" id="2530165at2759"/>
<reference evidence="2" key="1">
    <citation type="submission" date="2022-06" db="EMBL/GenBank/DDBJ databases">
        <title>Genome Sequence of Candolleomyces eurysporus.</title>
        <authorList>
            <person name="Buettner E."/>
        </authorList>
    </citation>
    <scope>NUCLEOTIDE SEQUENCE</scope>
    <source>
        <strain evidence="2">VTCC 930004</strain>
    </source>
</reference>
<gene>
    <name evidence="2" type="ORF">H1R20_g10708</name>
</gene>
<feature type="compositionally biased region" description="Acidic residues" evidence="1">
    <location>
        <begin position="151"/>
        <end position="161"/>
    </location>
</feature>
<evidence type="ECO:0000256" key="1">
    <source>
        <dbReference type="SAM" id="MobiDB-lite"/>
    </source>
</evidence>
<evidence type="ECO:0000313" key="3">
    <source>
        <dbReference type="Proteomes" id="UP001140091"/>
    </source>
</evidence>
<evidence type="ECO:0000313" key="2">
    <source>
        <dbReference type="EMBL" id="KAJ2926377.1"/>
    </source>
</evidence>
<protein>
    <recommendedName>
        <fullName evidence="4">EF-hand domain-containing protein</fullName>
    </recommendedName>
</protein>
<name>A0A9W8ME13_9AGAR</name>
<dbReference type="Gene3D" id="1.10.238.10">
    <property type="entry name" value="EF-hand"/>
    <property type="match status" value="1"/>
</dbReference>
<keyword evidence="3" id="KW-1185">Reference proteome</keyword>
<comment type="caution">
    <text evidence="2">The sequence shown here is derived from an EMBL/GenBank/DDBJ whole genome shotgun (WGS) entry which is preliminary data.</text>
</comment>
<dbReference type="AlphaFoldDB" id="A0A9W8ME13"/>
<accession>A0A9W8ME13</accession>
<proteinExistence type="predicted"/>